<keyword evidence="4" id="KW-1185">Reference proteome</keyword>
<sequence>MGMNRKHLMGSLLVAAVTLLTTGAYADNPHAAPHAKADDAKKGDKAGADKGKHDGDKDKNDKADKDKNDKGKSDSDRAGRRAKEHEAQREKLKGWLKGAPDEAVKQELRRHAERLARLDRIKTVAQAEKDTATVDKVTTLIAKEEARHDKWVSKHASGAAPAAASGAAPTPAADTKGGAK</sequence>
<feature type="compositionally biased region" description="Basic and acidic residues" evidence="1">
    <location>
        <begin position="35"/>
        <end position="100"/>
    </location>
</feature>
<gene>
    <name evidence="3" type="ORF">AKJ09_05960</name>
</gene>
<feature type="chain" id="PRO_5005466605" evidence="2">
    <location>
        <begin position="27"/>
        <end position="180"/>
    </location>
</feature>
<proteinExistence type="predicted"/>
<evidence type="ECO:0000256" key="2">
    <source>
        <dbReference type="SAM" id="SignalP"/>
    </source>
</evidence>
<protein>
    <submittedName>
        <fullName evidence="3">Uncharacterized protein</fullName>
    </submittedName>
</protein>
<accession>A0A0K1Q0Z8</accession>
<keyword evidence="2" id="KW-0732">Signal</keyword>
<feature type="region of interest" description="Disordered" evidence="1">
    <location>
        <begin position="26"/>
        <end position="100"/>
    </location>
</feature>
<dbReference type="EMBL" id="CP012333">
    <property type="protein sequence ID" value="AKU99296.1"/>
    <property type="molecule type" value="Genomic_DNA"/>
</dbReference>
<organism evidence="3 4">
    <name type="scientific">Labilithrix luteola</name>
    <dbReference type="NCBI Taxonomy" id="1391654"/>
    <lineage>
        <taxon>Bacteria</taxon>
        <taxon>Pseudomonadati</taxon>
        <taxon>Myxococcota</taxon>
        <taxon>Polyangia</taxon>
        <taxon>Polyangiales</taxon>
        <taxon>Labilitrichaceae</taxon>
        <taxon>Labilithrix</taxon>
    </lineage>
</organism>
<evidence type="ECO:0000313" key="3">
    <source>
        <dbReference type="EMBL" id="AKU99296.1"/>
    </source>
</evidence>
<evidence type="ECO:0000313" key="4">
    <source>
        <dbReference type="Proteomes" id="UP000064967"/>
    </source>
</evidence>
<dbReference type="KEGG" id="llu:AKJ09_05960"/>
<dbReference type="AlphaFoldDB" id="A0A0K1Q0Z8"/>
<evidence type="ECO:0000256" key="1">
    <source>
        <dbReference type="SAM" id="MobiDB-lite"/>
    </source>
</evidence>
<dbReference type="STRING" id="1391654.AKJ09_05960"/>
<dbReference type="Proteomes" id="UP000064967">
    <property type="component" value="Chromosome"/>
</dbReference>
<feature type="region of interest" description="Disordered" evidence="1">
    <location>
        <begin position="150"/>
        <end position="180"/>
    </location>
</feature>
<feature type="compositionally biased region" description="Low complexity" evidence="1">
    <location>
        <begin position="156"/>
        <end position="173"/>
    </location>
</feature>
<name>A0A0K1Q0Z8_9BACT</name>
<feature type="signal peptide" evidence="2">
    <location>
        <begin position="1"/>
        <end position="26"/>
    </location>
</feature>
<reference evidence="3 4" key="1">
    <citation type="submission" date="2015-08" db="EMBL/GenBank/DDBJ databases">
        <authorList>
            <person name="Babu N.S."/>
            <person name="Beckwith C.J."/>
            <person name="Beseler K.G."/>
            <person name="Brison A."/>
            <person name="Carone J.V."/>
            <person name="Caskin T.P."/>
            <person name="Diamond M."/>
            <person name="Durham M.E."/>
            <person name="Foxe J.M."/>
            <person name="Go M."/>
            <person name="Henderson B.A."/>
            <person name="Jones I.B."/>
            <person name="McGettigan J.A."/>
            <person name="Micheletti S.J."/>
            <person name="Nasrallah M.E."/>
            <person name="Ortiz D."/>
            <person name="Piller C.R."/>
            <person name="Privatt S.R."/>
            <person name="Schneider S.L."/>
            <person name="Sharp S."/>
            <person name="Smith T.C."/>
            <person name="Stanton J.D."/>
            <person name="Ullery H.E."/>
            <person name="Wilson R.J."/>
            <person name="Serrano M.G."/>
            <person name="Buck G."/>
            <person name="Lee V."/>
            <person name="Wang Y."/>
            <person name="Carvalho R."/>
            <person name="Voegtly L."/>
            <person name="Shi R."/>
            <person name="Duckworth R."/>
            <person name="Johnson A."/>
            <person name="Loviza R."/>
            <person name="Walstead R."/>
            <person name="Shah Z."/>
            <person name="Kiflezghi M."/>
            <person name="Wade K."/>
            <person name="Ball S.L."/>
            <person name="Bradley K.W."/>
            <person name="Asai D.J."/>
            <person name="Bowman C.A."/>
            <person name="Russell D.A."/>
            <person name="Pope W.H."/>
            <person name="Jacobs-Sera D."/>
            <person name="Hendrix R.W."/>
            <person name="Hatfull G.F."/>
        </authorList>
    </citation>
    <scope>NUCLEOTIDE SEQUENCE [LARGE SCALE GENOMIC DNA]</scope>
    <source>
        <strain evidence="3 4">DSM 27648</strain>
    </source>
</reference>